<dbReference type="AlphaFoldDB" id="A0A6B0UET6"/>
<accession>A0A6B0UET6</accession>
<feature type="chain" id="PRO_5025676355" evidence="1">
    <location>
        <begin position="29"/>
        <end position="94"/>
    </location>
</feature>
<name>A0A6B0UET6_IXORI</name>
<sequence length="94" mass="9912">MATNLFTILQLAGFVAIVFIVNLHSVSAESKEPSASQGPGKSFKVEFCETNCTEDNGVWSGCTGKCICVHLGDSKEGRCMDLGDKAIDTPVAQG</sequence>
<dbReference type="EMBL" id="GIFC01004893">
    <property type="protein sequence ID" value="MXU86976.1"/>
    <property type="molecule type" value="Transcribed_RNA"/>
</dbReference>
<evidence type="ECO:0000313" key="2">
    <source>
        <dbReference type="EMBL" id="MXU86976.1"/>
    </source>
</evidence>
<keyword evidence="1" id="KW-0732">Signal</keyword>
<organism evidence="2">
    <name type="scientific">Ixodes ricinus</name>
    <name type="common">Common tick</name>
    <name type="synonym">Acarus ricinus</name>
    <dbReference type="NCBI Taxonomy" id="34613"/>
    <lineage>
        <taxon>Eukaryota</taxon>
        <taxon>Metazoa</taxon>
        <taxon>Ecdysozoa</taxon>
        <taxon>Arthropoda</taxon>
        <taxon>Chelicerata</taxon>
        <taxon>Arachnida</taxon>
        <taxon>Acari</taxon>
        <taxon>Parasitiformes</taxon>
        <taxon>Ixodida</taxon>
        <taxon>Ixodoidea</taxon>
        <taxon>Ixodidae</taxon>
        <taxon>Ixodinae</taxon>
        <taxon>Ixodes</taxon>
    </lineage>
</organism>
<protein>
    <submittedName>
        <fullName evidence="2">Putative conserved secreted protein</fullName>
    </submittedName>
</protein>
<reference evidence="2" key="1">
    <citation type="submission" date="2019-12" db="EMBL/GenBank/DDBJ databases">
        <title>An insight into the sialome of adult female Ixodes ricinus ticks feeding for 6 days.</title>
        <authorList>
            <person name="Perner J."/>
            <person name="Ribeiro J.M.C."/>
        </authorList>
    </citation>
    <scope>NUCLEOTIDE SEQUENCE</scope>
    <source>
        <strain evidence="2">Semi-engorged</strain>
        <tissue evidence="2">Salivary glands</tissue>
    </source>
</reference>
<evidence type="ECO:0000256" key="1">
    <source>
        <dbReference type="SAM" id="SignalP"/>
    </source>
</evidence>
<proteinExistence type="predicted"/>
<feature type="signal peptide" evidence="1">
    <location>
        <begin position="1"/>
        <end position="28"/>
    </location>
</feature>